<feature type="domain" description="C2" evidence="8">
    <location>
        <begin position="1337"/>
        <end position="1459"/>
    </location>
</feature>
<feature type="compositionally biased region" description="Low complexity" evidence="7">
    <location>
        <begin position="267"/>
        <end position="279"/>
    </location>
</feature>
<dbReference type="InterPro" id="IPR035892">
    <property type="entry name" value="C2_domain_sf"/>
</dbReference>
<reference evidence="10 11" key="1">
    <citation type="submission" date="2024-09" db="EMBL/GenBank/DDBJ databases">
        <title>A chromosome-level genome assembly of Gray's grenadier anchovy, Coilia grayii.</title>
        <authorList>
            <person name="Fu Z."/>
        </authorList>
    </citation>
    <scope>NUCLEOTIDE SEQUENCE [LARGE SCALE GENOMIC DNA]</scope>
    <source>
        <strain evidence="10">G4</strain>
        <tissue evidence="10">Muscle</tissue>
    </source>
</reference>
<dbReference type="PROSITE" id="PS50916">
    <property type="entry name" value="RABBD"/>
    <property type="match status" value="1"/>
</dbReference>
<dbReference type="Gene3D" id="6.10.250.3000">
    <property type="match status" value="1"/>
</dbReference>
<feature type="compositionally biased region" description="Low complexity" evidence="7">
    <location>
        <begin position="714"/>
        <end position="738"/>
    </location>
</feature>
<keyword evidence="3" id="KW-0268">Exocytosis</keyword>
<dbReference type="InterPro" id="IPR010911">
    <property type="entry name" value="Rab_BD"/>
</dbReference>
<comment type="subcellular location">
    <subcellularLocation>
        <location evidence="1">Cell membrane</location>
    </subcellularLocation>
</comment>
<proteinExistence type="predicted"/>
<feature type="compositionally biased region" description="Basic and acidic residues" evidence="7">
    <location>
        <begin position="470"/>
        <end position="492"/>
    </location>
</feature>
<feature type="domain" description="C2" evidence="8">
    <location>
        <begin position="1474"/>
        <end position="1603"/>
    </location>
</feature>
<feature type="compositionally biased region" description="Polar residues" evidence="7">
    <location>
        <begin position="246"/>
        <end position="266"/>
    </location>
</feature>
<feature type="compositionally biased region" description="Low complexity" evidence="7">
    <location>
        <begin position="876"/>
        <end position="887"/>
    </location>
</feature>
<dbReference type="PANTHER" id="PTHR45716:SF5">
    <property type="entry name" value="SYNAPTOTAGMIN-LIKE PROTEIN 2"/>
    <property type="match status" value="1"/>
</dbReference>
<feature type="compositionally biased region" description="Polar residues" evidence="7">
    <location>
        <begin position="155"/>
        <end position="165"/>
    </location>
</feature>
<evidence type="ECO:0000256" key="6">
    <source>
        <dbReference type="ARBA" id="ARBA00072164"/>
    </source>
</evidence>
<evidence type="ECO:0000313" key="10">
    <source>
        <dbReference type="EMBL" id="KAL2094806.1"/>
    </source>
</evidence>
<keyword evidence="4" id="KW-0677">Repeat</keyword>
<feature type="compositionally biased region" description="Low complexity" evidence="7">
    <location>
        <begin position="366"/>
        <end position="385"/>
    </location>
</feature>
<dbReference type="GO" id="GO:0006887">
    <property type="term" value="P:exocytosis"/>
    <property type="evidence" value="ECO:0007669"/>
    <property type="project" value="UniProtKB-KW"/>
</dbReference>
<dbReference type="GO" id="GO:0005886">
    <property type="term" value="C:plasma membrane"/>
    <property type="evidence" value="ECO:0007669"/>
    <property type="project" value="UniProtKB-SubCell"/>
</dbReference>
<feature type="compositionally biased region" description="Polar residues" evidence="7">
    <location>
        <begin position="1039"/>
        <end position="1065"/>
    </location>
</feature>
<evidence type="ECO:0000259" key="9">
    <source>
        <dbReference type="PROSITE" id="PS50916"/>
    </source>
</evidence>
<feature type="region of interest" description="Disordered" evidence="7">
    <location>
        <begin position="96"/>
        <end position="174"/>
    </location>
</feature>
<dbReference type="PANTHER" id="PTHR45716">
    <property type="entry name" value="BITESIZE, ISOFORM I"/>
    <property type="match status" value="1"/>
</dbReference>
<dbReference type="InterPro" id="IPR043567">
    <property type="entry name" value="SYTL1-5_C2B"/>
</dbReference>
<dbReference type="PROSITE" id="PS50004">
    <property type="entry name" value="C2"/>
    <property type="match status" value="2"/>
</dbReference>
<feature type="compositionally biased region" description="Polar residues" evidence="7">
    <location>
        <begin position="833"/>
        <end position="846"/>
    </location>
</feature>
<comment type="caution">
    <text evidence="10">The sequence shown here is derived from an EMBL/GenBank/DDBJ whole genome shotgun (WGS) entry which is preliminary data.</text>
</comment>
<feature type="compositionally biased region" description="Polar residues" evidence="7">
    <location>
        <begin position="96"/>
        <end position="127"/>
    </location>
</feature>
<evidence type="ECO:0000256" key="3">
    <source>
        <dbReference type="ARBA" id="ARBA00022483"/>
    </source>
</evidence>
<dbReference type="CDD" id="cd04020">
    <property type="entry name" value="C2B_SLP_1-2-3-4"/>
    <property type="match status" value="1"/>
</dbReference>
<organism evidence="10 11">
    <name type="scientific">Coilia grayii</name>
    <name type="common">Gray's grenadier anchovy</name>
    <dbReference type="NCBI Taxonomy" id="363190"/>
    <lineage>
        <taxon>Eukaryota</taxon>
        <taxon>Metazoa</taxon>
        <taxon>Chordata</taxon>
        <taxon>Craniata</taxon>
        <taxon>Vertebrata</taxon>
        <taxon>Euteleostomi</taxon>
        <taxon>Actinopterygii</taxon>
        <taxon>Neopterygii</taxon>
        <taxon>Teleostei</taxon>
        <taxon>Clupei</taxon>
        <taxon>Clupeiformes</taxon>
        <taxon>Clupeoidei</taxon>
        <taxon>Engraulidae</taxon>
        <taxon>Coilinae</taxon>
        <taxon>Coilia</taxon>
    </lineage>
</organism>
<sequence>MIDLSHLSEEEQEKIMEVLKRDAELKRRETMRVKQLQKTVRDKNKLKYMTGEWFYETKSRRHSDRIHGCDIIRASIRQRKPITIFELSKIWAESSGNTDLNSVSEEPPTESQNQRDSVCTPENQSDVPKQAAQPQAKQRQNPFNDTPASPAFGEETSTSRVSNGTAHADKTPAGELLPCLESPIATLTNQSSGNSENSQASADMPKPVPRKRVLHVSPNSSVDSNEPACKLSLTPSPKSILKQHSRNSSSNFLAAHSTHSLNAEQQSDLPDSPSSGSSSLDRKQVQFYGAVRGRNTARQDSGELSENHFLDQDPTAASDGEGPTDEGSDTSSSSSSDDDVDGSSEGHSSSREDSPIFPDIPQRAESGLSAHSKSSPKSSDLLNSKPLNGEEVKPGDNVMPVNFTGYRESLAESPASKVSSLHATGTDTGKTSEQWPGTPSPKPTEEAGHSFAKVLDWFSQSAGRSQKSAMRRDMEEASRADDERACRIESKPSGETGSSECKRTPNPSPKTRKGLLSFFSRADAKEPSSTMTPPAKDDVSQSTEDKEAKGQNVSLTQSKREATSTVEDTESQQEGPGISHVHSGSQSTLCNVKESSDQIELASSADLKSVSGAEDQDPSILKSTEGAHASSQEDQCADGQESDIAKAEQNVILEKSAKVSEAPRQKERRRYLHYDHSTQSMGDFPSEKTPEDEQHAQPKHGQSGLSVKPSCEGENSPSDSTSSVTSENSQSSSQGTDSSDVHQEPTSPVHSPTLSTKREQGKHVYTPPLKLSQSQQQDKAILVRNLRDMWEEEKRKLNLSVMKAKGDSDIKSDRSRVASPRGSRKSQHDRGARSTSLNRENATYTVEGTRRKSVAEIKIHSQWIGDTKQSFTLQNTKKQSSPTKTKSVCPTNPNQSVNLGTDNSSPRTQKKIKVNPMANRQEKGQGKAPSPTEQSKIPRRTSYKTSLDGSPLKTVPIDIGAVESDGGTSEDLSTFSVKHTRTPSPVERELHLEPFHRSAKKDKNGAGFQTKKDRPEPKSASTWIEQAQQREACTPPQSPTKSVKQLAKRSSSGNFQGSLKISLQVSPVHVRVQKHHGSPSRHARRTASGERSGNTSKNIEQDVTMAIEVLPAQPAESFASSGDEHYPASPEQMHVPVCSDRSGTESQTEEFSTQEEPVDERSSNSSPSHYTMALTDLGSSRGSTPEPWSYSSSACNSQNTTPVRGILKRPASRPMSFSKSMEDITTMPPREERKKSDQRSDLMLSLDDGSPAPSSPSSTLDPEQTRRMSASVPAFLENDDRDSDCTSENSMNSPHRQMWRLSSPTNNNSMSGMSSVPSSVSGSFVSIYSVDYGNVEVKGTIQFAMNYVEKLGEFHIFVVQCRDLAVAEPKRNRSDPYVKCYLLPDKAKLGKRKTSVKKKTLNPTFNEILRYKIPCDILKSTTLNLSVWHNDNFGRNSFLGEVDVDLSEWSITDTQIKHYLLRPRVVTHPSTEDQRGDIKVAVRFLPKVTQSKRASKSGELQIWVKECKNLPVVRGAIIDPFVKCTVLPDSSKKSRQKTRVAKKTADPVFNHTMVYDGFRPEDLCEICVELTVWDHDRLSNHFLGGIRLGLGTGKSYGSDVDWMDSTSEEAALWNQMMISQGEWVEDVFPLRMLMMARSMTK</sequence>
<feature type="region of interest" description="Disordered" evidence="7">
    <location>
        <begin position="186"/>
        <end position="779"/>
    </location>
</feature>
<dbReference type="EMBL" id="JBHFQA010000008">
    <property type="protein sequence ID" value="KAL2094806.1"/>
    <property type="molecule type" value="Genomic_DNA"/>
</dbReference>
<protein>
    <recommendedName>
        <fullName evidence="6">Synaptotagmin-like protein 2</fullName>
    </recommendedName>
</protein>
<accession>A0ABD1K6N9</accession>
<feature type="compositionally biased region" description="Polar residues" evidence="7">
    <location>
        <begin position="1286"/>
        <end position="1295"/>
    </location>
</feature>
<feature type="compositionally biased region" description="Basic and acidic residues" evidence="7">
    <location>
        <begin position="804"/>
        <end position="816"/>
    </location>
</feature>
<feature type="compositionally biased region" description="Polar residues" evidence="7">
    <location>
        <begin position="1089"/>
        <end position="1098"/>
    </location>
</feature>
<feature type="compositionally biased region" description="Polar residues" evidence="7">
    <location>
        <begin position="458"/>
        <end position="468"/>
    </location>
</feature>
<feature type="compositionally biased region" description="Polar residues" evidence="7">
    <location>
        <begin position="416"/>
        <end position="437"/>
    </location>
</feature>
<dbReference type="SMART" id="SM00239">
    <property type="entry name" value="C2"/>
    <property type="match status" value="2"/>
</dbReference>
<evidence type="ECO:0000259" key="8">
    <source>
        <dbReference type="PROSITE" id="PS50004"/>
    </source>
</evidence>
<evidence type="ECO:0000256" key="5">
    <source>
        <dbReference type="ARBA" id="ARBA00023136"/>
    </source>
</evidence>
<dbReference type="GO" id="GO:0031410">
    <property type="term" value="C:cytoplasmic vesicle"/>
    <property type="evidence" value="ECO:0007669"/>
    <property type="project" value="UniProtKB-ARBA"/>
</dbReference>
<keyword evidence="5" id="KW-0472">Membrane</keyword>
<feature type="compositionally biased region" description="Polar residues" evidence="7">
    <location>
        <begin position="744"/>
        <end position="755"/>
    </location>
</feature>
<dbReference type="FunFam" id="2.60.40.150:FF:000006">
    <property type="entry name" value="Synaptotagmin-like 5, isoform CRA_a"/>
    <property type="match status" value="1"/>
</dbReference>
<feature type="compositionally biased region" description="Low complexity" evidence="7">
    <location>
        <begin position="128"/>
        <end position="138"/>
    </location>
</feature>
<evidence type="ECO:0000256" key="7">
    <source>
        <dbReference type="SAM" id="MobiDB-lite"/>
    </source>
</evidence>
<feature type="domain" description="RabBD" evidence="9">
    <location>
        <begin position="1"/>
        <end position="57"/>
    </location>
</feature>
<evidence type="ECO:0000256" key="2">
    <source>
        <dbReference type="ARBA" id="ARBA00022475"/>
    </source>
</evidence>
<evidence type="ECO:0000313" key="11">
    <source>
        <dbReference type="Proteomes" id="UP001591681"/>
    </source>
</evidence>
<feature type="compositionally biased region" description="Basic and acidic residues" evidence="7">
    <location>
        <begin position="1229"/>
        <end position="1240"/>
    </location>
</feature>
<evidence type="ECO:0000256" key="1">
    <source>
        <dbReference type="ARBA" id="ARBA00004236"/>
    </source>
</evidence>
<dbReference type="Proteomes" id="UP001591681">
    <property type="component" value="Unassembled WGS sequence"/>
</dbReference>
<name>A0ABD1K6N9_9TELE</name>
<feature type="compositionally biased region" description="Basic and acidic residues" evidence="7">
    <location>
        <begin position="655"/>
        <end position="665"/>
    </location>
</feature>
<feature type="compositionally biased region" description="Polar residues" evidence="7">
    <location>
        <begin position="186"/>
        <end position="201"/>
    </location>
</feature>
<feature type="compositionally biased region" description="Basic residues" evidence="7">
    <location>
        <begin position="1071"/>
        <end position="1085"/>
    </location>
</feature>
<feature type="compositionally biased region" description="Polar residues" evidence="7">
    <location>
        <begin position="1189"/>
        <end position="1202"/>
    </location>
</feature>
<feature type="compositionally biased region" description="Polar residues" evidence="7">
    <location>
        <begin position="1019"/>
        <end position="1031"/>
    </location>
</feature>
<dbReference type="InterPro" id="IPR000008">
    <property type="entry name" value="C2_dom"/>
</dbReference>
<feature type="compositionally biased region" description="Basic and acidic residues" evidence="7">
    <location>
        <begin position="986"/>
        <end position="1017"/>
    </location>
</feature>
<feature type="region of interest" description="Disordered" evidence="7">
    <location>
        <begin position="865"/>
        <end position="1298"/>
    </location>
</feature>
<dbReference type="Pfam" id="PF00168">
    <property type="entry name" value="C2"/>
    <property type="match status" value="2"/>
</dbReference>
<feature type="compositionally biased region" description="Polar residues" evidence="7">
    <location>
        <begin position="888"/>
        <end position="907"/>
    </location>
</feature>
<feature type="compositionally biased region" description="Low complexity" evidence="7">
    <location>
        <begin position="1244"/>
        <end position="1262"/>
    </location>
</feature>
<feature type="compositionally biased region" description="Polar residues" evidence="7">
    <location>
        <begin position="966"/>
        <end position="977"/>
    </location>
</feature>
<feature type="compositionally biased region" description="Basic and acidic residues" evidence="7">
    <location>
        <begin position="535"/>
        <end position="549"/>
    </location>
</feature>
<dbReference type="FunFam" id="2.60.40.150:FF:000040">
    <property type="entry name" value="synaptotagmin-like protein 2 isoform X2"/>
    <property type="match status" value="1"/>
</dbReference>
<feature type="region of interest" description="Disordered" evidence="7">
    <location>
        <begin position="800"/>
        <end position="852"/>
    </location>
</feature>
<gene>
    <name evidence="10" type="ORF">ACEWY4_009525</name>
</gene>
<keyword evidence="11" id="KW-1185">Reference proteome</keyword>
<evidence type="ECO:0000256" key="4">
    <source>
        <dbReference type="ARBA" id="ARBA00022737"/>
    </source>
</evidence>
<feature type="compositionally biased region" description="Basic and acidic residues" evidence="7">
    <location>
        <begin position="685"/>
        <end position="696"/>
    </location>
</feature>
<dbReference type="Gene3D" id="2.60.40.150">
    <property type="entry name" value="C2 domain"/>
    <property type="match status" value="2"/>
</dbReference>
<dbReference type="SUPFAM" id="SSF49562">
    <property type="entry name" value="C2 domain (Calcium/lipid-binding domain, CaLB)"/>
    <property type="match status" value="2"/>
</dbReference>
<keyword evidence="2" id="KW-1003">Cell membrane</keyword>